<dbReference type="InterPro" id="IPR037523">
    <property type="entry name" value="VOC_core"/>
</dbReference>
<gene>
    <name evidence="2" type="ORF">MTR66_12390</name>
</gene>
<dbReference type="SUPFAM" id="SSF54593">
    <property type="entry name" value="Glyoxalase/Bleomycin resistance protein/Dihydroxybiphenyl dioxygenase"/>
    <property type="match status" value="1"/>
</dbReference>
<accession>A0ABT0BRC2</accession>
<dbReference type="InterPro" id="IPR050383">
    <property type="entry name" value="GlyoxalaseI/FosfomycinResist"/>
</dbReference>
<sequence>MAIAAMTKDQGAATAVKPAVRSIEHLSFRCFDPEETRHFYEDILGLELCAAIPTEVDADGRKVKALHMLFGMTGGGFVGFYHVPGDPRPDIYKPLDGMDLHVGMKVSSEADWKRWQERLTEAGVEFAGPLDHDFVISVYFPDPNGVMLEFTYEVDRHEEIMAGEAVNAHSALEAWTGRTGSAAA</sequence>
<dbReference type="EMBL" id="JALHLG010000016">
    <property type="protein sequence ID" value="MCJ2187610.1"/>
    <property type="molecule type" value="Genomic_DNA"/>
</dbReference>
<comment type="caution">
    <text evidence="2">The sequence shown here is derived from an EMBL/GenBank/DDBJ whole genome shotgun (WGS) entry which is preliminary data.</text>
</comment>
<dbReference type="PANTHER" id="PTHR21366:SF14">
    <property type="entry name" value="GLYOXALASE DOMAIN-CONTAINING PROTEIN 5"/>
    <property type="match status" value="1"/>
</dbReference>
<proteinExistence type="predicted"/>
<dbReference type="InterPro" id="IPR029068">
    <property type="entry name" value="Glyas_Bleomycin-R_OHBP_Dase"/>
</dbReference>
<dbReference type="Gene3D" id="3.10.180.10">
    <property type="entry name" value="2,3-Dihydroxybiphenyl 1,2-Dioxygenase, domain 1"/>
    <property type="match status" value="1"/>
</dbReference>
<dbReference type="PANTHER" id="PTHR21366">
    <property type="entry name" value="GLYOXALASE FAMILY PROTEIN"/>
    <property type="match status" value="1"/>
</dbReference>
<feature type="domain" description="VOC" evidence="1">
    <location>
        <begin position="22"/>
        <end position="153"/>
    </location>
</feature>
<reference evidence="2 3" key="1">
    <citation type="submission" date="2022-04" db="EMBL/GenBank/DDBJ databases">
        <title>Identification of a novel bacterium isolated from mangrove sediments.</title>
        <authorList>
            <person name="Pan X."/>
        </authorList>
    </citation>
    <scope>NUCLEOTIDE SEQUENCE [LARGE SCALE GENOMIC DNA]</scope>
    <source>
        <strain evidence="2 3">B2638</strain>
    </source>
</reference>
<dbReference type="RefSeq" id="WP_243921458.1">
    <property type="nucleotide sequence ID" value="NZ_JALHLG010000016.1"/>
</dbReference>
<protein>
    <submittedName>
        <fullName evidence="2">VOC family protein</fullName>
    </submittedName>
</protein>
<evidence type="ECO:0000313" key="3">
    <source>
        <dbReference type="Proteomes" id="UP001202281"/>
    </source>
</evidence>
<evidence type="ECO:0000313" key="2">
    <source>
        <dbReference type="EMBL" id="MCJ2187610.1"/>
    </source>
</evidence>
<name>A0ABT0BRC2_9SPHN</name>
<dbReference type="PROSITE" id="PS51819">
    <property type="entry name" value="VOC"/>
    <property type="match status" value="1"/>
</dbReference>
<keyword evidence="3" id="KW-1185">Reference proteome</keyword>
<dbReference type="InterPro" id="IPR004360">
    <property type="entry name" value="Glyas_Fos-R_dOase_dom"/>
</dbReference>
<evidence type="ECO:0000259" key="1">
    <source>
        <dbReference type="PROSITE" id="PS51819"/>
    </source>
</evidence>
<dbReference type="Proteomes" id="UP001202281">
    <property type="component" value="Unassembled WGS sequence"/>
</dbReference>
<dbReference type="Pfam" id="PF00903">
    <property type="entry name" value="Glyoxalase"/>
    <property type="match status" value="1"/>
</dbReference>
<organism evidence="2 3">
    <name type="scientific">Novosphingobium beihaiensis</name>
    <dbReference type="NCBI Taxonomy" id="2930389"/>
    <lineage>
        <taxon>Bacteria</taxon>
        <taxon>Pseudomonadati</taxon>
        <taxon>Pseudomonadota</taxon>
        <taxon>Alphaproteobacteria</taxon>
        <taxon>Sphingomonadales</taxon>
        <taxon>Sphingomonadaceae</taxon>
        <taxon>Novosphingobium</taxon>
    </lineage>
</organism>